<evidence type="ECO:0000256" key="1">
    <source>
        <dbReference type="SAM" id="MobiDB-lite"/>
    </source>
</evidence>
<name>A0A078A831_STYLE</name>
<dbReference type="InterPro" id="IPR006615">
    <property type="entry name" value="Pept_C19_DUSP"/>
</dbReference>
<sequence>MSNNLPQSFREDPPKQDFQVFQQKLEMYQGLFQSDEESDQRNPTKSAQIQPNQSHSRFDQNKLAIQQQLQQHIDNQRSNNRFNQNRDDSFRGKFNTQQRFEDNQGRLSSQNRDIVGNERNSNSRQRQFESEIRIQDRREEIISQHNQDNIQPSGSKLGDRLKSAKRHYEREDYDYIRQVCKKAQTIKQDRELQEREDRRIQRKREEQQMQIQKVQGMKLNQQKSVDQRIMEAKRIAEFFYLLNETNWCKFEDTFYIMNRRWFDRWKDYISYDYIMRFLIEQEISNLLLLLDKKDHLQNKLQLGGKINYCNTPLKNGLTQEKDFFLVSESIWKFLSSRYKGEEILRYAIYKNQAGVLDRQPYLPTVNRIKFYINRSKFVLFQEMKQQDIPSGQSYPGKLRLNKQSGYLKMPSSGQRNIWMRKLDFGDYILNLETQISLINLTNNFPLNRETLFVEVRKIKTIWLFDLDFKDNKAFDEGSVNIDKHLVLYQPLLQDENWQSNYTLYYKYHNNTQRDYWDISYTTTDLYQQFKQQLNINEISQSKVEEQKALKYEDPIQNNQNSKIPQVKLEDKIKNEQKEDQSEELKSKVVVELKHQLRCTSVNNVKMFIIAHCNASLEIRGFMSMIQQDQSQASSIKVVSDEEMSQTDHEGEDSSSSDEFSSDEDKDKFKSQKSTKESESKSILKFDDIQLIKKESQVSQSAAVGISASIQDKQIGKRKRSDLSNDSGKIQQDLSLSINKRKKVGENQKSDKPTYVFQELPFKFDHFKERIFQKPRSIQTQDQAGAKIASLLTVLTQLNELRDSLTIEQGPLNAIIRDVLNRLIDSSQIDSYFTLPFNKIERHLDVNQDICFIIKQMVVKLAAQNQSLLQMFQIKQKFSEICINCGTKRQNEKEDYLLQLQNEADDQISKHSVRLKIIYLYDYDQFKKYEIQLKPGEYTFQDVMGKIKEKVQVDRPLVKSCKKCFILVDLLYENSMYGQMFSNEGMKFNFRQDQSLTTFAYEVSKTQKDKIKRQNFVHIAKADQDGRITYHCFPRLIMYQESDQLKTISGKIFKGLRTTLATTSFQMDPLFMQQSETESYNQLFSCDQAVLQQEPYEMVLVLKDGSRWKLDPNQKQKLSQIVDVEMIVRFEVIFPVTTSFDEIKTQFKAEFDRQIYPEKELGLRDLNLIFRKHIRQCIVGGENMSAPCSNCKEQKGAQQVNELMKLSNHLVIKVQKIDQNQITEYPLKLSLDKFMSKSSQQLGNEYQLVGCIGQILKETINQNSEENQNDPTKIETVVPTLLYYSLIYNSQENLWYRYDYGMEPTSAIAEVIIVDDKDGQYKILLDKQIDFLIYKKVRNQDNKQFGKK</sequence>
<dbReference type="InParanoid" id="A0A078A831"/>
<organism evidence="3 4">
    <name type="scientific">Stylonychia lemnae</name>
    <name type="common">Ciliate</name>
    <dbReference type="NCBI Taxonomy" id="5949"/>
    <lineage>
        <taxon>Eukaryota</taxon>
        <taxon>Sar</taxon>
        <taxon>Alveolata</taxon>
        <taxon>Ciliophora</taxon>
        <taxon>Intramacronucleata</taxon>
        <taxon>Spirotrichea</taxon>
        <taxon>Stichotrichia</taxon>
        <taxon>Sporadotrichida</taxon>
        <taxon>Oxytrichidae</taxon>
        <taxon>Stylonychinae</taxon>
        <taxon>Stylonychia</taxon>
    </lineage>
</organism>
<dbReference type="Proteomes" id="UP000039865">
    <property type="component" value="Unassembled WGS sequence"/>
</dbReference>
<dbReference type="SUPFAM" id="SSF143791">
    <property type="entry name" value="DUSP-like"/>
    <property type="match status" value="1"/>
</dbReference>
<evidence type="ECO:0000313" key="4">
    <source>
        <dbReference type="Proteomes" id="UP000039865"/>
    </source>
</evidence>
<feature type="region of interest" description="Disordered" evidence="1">
    <location>
        <begin position="632"/>
        <end position="673"/>
    </location>
</feature>
<dbReference type="OrthoDB" id="10615913at2759"/>
<feature type="compositionally biased region" description="Polar residues" evidence="1">
    <location>
        <begin position="41"/>
        <end position="55"/>
    </location>
</feature>
<dbReference type="EMBL" id="CCKQ01006427">
    <property type="protein sequence ID" value="CDW77742.1"/>
    <property type="molecule type" value="Genomic_DNA"/>
</dbReference>
<evidence type="ECO:0000313" key="3">
    <source>
        <dbReference type="EMBL" id="CDW77742.1"/>
    </source>
</evidence>
<gene>
    <name evidence="3" type="primary">Contig12973.g13837</name>
    <name evidence="3" type="ORF">STYLEM_6708</name>
</gene>
<evidence type="ECO:0000259" key="2">
    <source>
        <dbReference type="PROSITE" id="PS51283"/>
    </source>
</evidence>
<reference evidence="3 4" key="1">
    <citation type="submission" date="2014-06" db="EMBL/GenBank/DDBJ databases">
        <authorList>
            <person name="Swart Estienne"/>
        </authorList>
    </citation>
    <scope>NUCLEOTIDE SEQUENCE [LARGE SCALE GENOMIC DNA]</scope>
    <source>
        <strain evidence="3 4">130c</strain>
    </source>
</reference>
<feature type="region of interest" description="Disordered" evidence="1">
    <location>
        <begin position="714"/>
        <end position="733"/>
    </location>
</feature>
<accession>A0A078A831</accession>
<feature type="domain" description="DUSP" evidence="2">
    <location>
        <begin position="227"/>
        <end position="348"/>
    </location>
</feature>
<dbReference type="InterPro" id="IPR038765">
    <property type="entry name" value="Papain-like_cys_pep_sf"/>
</dbReference>
<proteinExistence type="predicted"/>
<protein>
    <submittedName>
        <fullName evidence="3">Spore germination protein ia</fullName>
    </submittedName>
</protein>
<feature type="compositionally biased region" description="Polar residues" evidence="1">
    <location>
        <begin position="105"/>
        <end position="125"/>
    </location>
</feature>
<feature type="compositionally biased region" description="Acidic residues" evidence="1">
    <location>
        <begin position="640"/>
        <end position="661"/>
    </location>
</feature>
<feature type="compositionally biased region" description="Basic and acidic residues" evidence="1">
    <location>
        <begin position="662"/>
        <end position="673"/>
    </location>
</feature>
<dbReference type="Gene3D" id="3.30.2230.10">
    <property type="entry name" value="DUSP-like"/>
    <property type="match status" value="1"/>
</dbReference>
<dbReference type="SUPFAM" id="SSF54001">
    <property type="entry name" value="Cysteine proteinases"/>
    <property type="match status" value="1"/>
</dbReference>
<keyword evidence="4" id="KW-1185">Reference proteome</keyword>
<dbReference type="Pfam" id="PF06337">
    <property type="entry name" value="DUSP"/>
    <property type="match status" value="1"/>
</dbReference>
<dbReference type="GO" id="GO:0004843">
    <property type="term" value="F:cysteine-type deubiquitinase activity"/>
    <property type="evidence" value="ECO:0007669"/>
    <property type="project" value="InterPro"/>
</dbReference>
<feature type="compositionally biased region" description="Polar residues" evidence="1">
    <location>
        <begin position="723"/>
        <end position="733"/>
    </location>
</feature>
<feature type="region of interest" description="Disordered" evidence="1">
    <location>
        <begin position="96"/>
        <end position="130"/>
    </location>
</feature>
<dbReference type="InterPro" id="IPR035927">
    <property type="entry name" value="DUSP-like_sf"/>
</dbReference>
<feature type="region of interest" description="Disordered" evidence="1">
    <location>
        <begin position="34"/>
        <end position="57"/>
    </location>
</feature>
<dbReference type="PROSITE" id="PS51283">
    <property type="entry name" value="DUSP"/>
    <property type="match status" value="1"/>
</dbReference>